<sequence>MTLDEVDCALKFEIASDQKSVLINPKGPLNFLRGYIYQKMRFMHNKRFFFP</sequence>
<dbReference type="HOGENOM" id="CLU_3106933_0_0_1"/>
<proteinExistence type="predicted"/>
<evidence type="ECO:0000313" key="1">
    <source>
        <dbReference type="EMBL" id="EHY65510.1"/>
    </source>
</evidence>
<gene>
    <name evidence="1" type="ORF">NERG_01117</name>
</gene>
<name>H8ZCX0_NEMA1</name>
<accession>H8ZCX0</accession>
<reference evidence="1" key="1">
    <citation type="submission" date="2011-03" db="EMBL/GenBank/DDBJ databases">
        <title>The Genome Sequence of Nematocida sp1 strain ERTm2.</title>
        <authorList>
            <consortium name="The Broad Institute Genome Sequencing Platform"/>
            <consortium name="The Broad Institute Genome Sequencing Center for Infectious Disease"/>
            <person name="Cuomo C."/>
            <person name="Troemel E."/>
            <person name="Young S.K."/>
            <person name="Zeng Q."/>
            <person name="Gargeya S."/>
            <person name="Fitzgerald M."/>
            <person name="Haas B."/>
            <person name="Abouelleil A."/>
            <person name="Alvarado L."/>
            <person name="Arachchi H.M."/>
            <person name="Berlin A."/>
            <person name="Brown A."/>
            <person name="Chapman S.B."/>
            <person name="Chen Z."/>
            <person name="Dunbar C."/>
            <person name="Freedman E."/>
            <person name="Gearin G."/>
            <person name="Gellesch M."/>
            <person name="Goldberg J."/>
            <person name="Griggs A."/>
            <person name="Gujja S."/>
            <person name="Heilman E.R."/>
            <person name="Heiman D."/>
            <person name="Howarth C."/>
            <person name="Larson L."/>
            <person name="Lui A."/>
            <person name="MacDonald P.J.P."/>
            <person name="Mehta T."/>
            <person name="Montmayeur A."/>
            <person name="Murphy C."/>
            <person name="Neiman D."/>
            <person name="Pearson M."/>
            <person name="Priest M."/>
            <person name="Roberts A."/>
            <person name="Saif S."/>
            <person name="Shea T."/>
            <person name="Shenoy N."/>
            <person name="Sisk P."/>
            <person name="Stolte C."/>
            <person name="Sykes S."/>
            <person name="White J."/>
            <person name="Yandava C."/>
            <person name="Wortman J."/>
            <person name="Nusbaum C."/>
            <person name="Birren B."/>
        </authorList>
    </citation>
    <scope>NUCLEOTIDE SEQUENCE</scope>
    <source>
        <strain evidence="1">ERTm2</strain>
    </source>
</reference>
<dbReference type="EMBL" id="JH604635">
    <property type="protein sequence ID" value="EHY65510.1"/>
    <property type="molecule type" value="Genomic_DNA"/>
</dbReference>
<dbReference type="Proteomes" id="UP000005622">
    <property type="component" value="Unassembled WGS sequence"/>
</dbReference>
<dbReference type="AlphaFoldDB" id="H8ZCX0"/>
<protein>
    <submittedName>
        <fullName evidence="1">Uncharacterized protein</fullName>
    </submittedName>
</protein>
<organism evidence="1">
    <name type="scientific">Nematocida ausubeli (strain ATCC PRA-371 / ERTm2)</name>
    <name type="common">Nematode killer fungus</name>
    <dbReference type="NCBI Taxonomy" id="1913371"/>
    <lineage>
        <taxon>Eukaryota</taxon>
        <taxon>Fungi</taxon>
        <taxon>Fungi incertae sedis</taxon>
        <taxon>Microsporidia</taxon>
        <taxon>Nematocida</taxon>
    </lineage>
</organism>